<sequence>MMGNTDNAYGKVIAKAWTDAAFKARLLADPAGALAAEGVAVPPGVHLVVVEDTDTVHTLVLPARPADLTDEDMAGIAGGTPWPRCMCLCGP</sequence>
<dbReference type="Gene3D" id="3.90.330.10">
    <property type="entry name" value="Nitrile hydratase alpha /Thiocyanate hydrolase gamma"/>
    <property type="match status" value="1"/>
</dbReference>
<dbReference type="InterPro" id="IPR004232">
    <property type="entry name" value="CN_Hdrtase_a/SCN_Hdrlase_g"/>
</dbReference>
<proteinExistence type="predicted"/>
<dbReference type="EMBL" id="CP022112">
    <property type="protein sequence ID" value="ASG24072.1"/>
    <property type="molecule type" value="Genomic_DNA"/>
</dbReference>
<dbReference type="InterPro" id="IPR036648">
    <property type="entry name" value="CN_Hdrase_a/SCN_Hdrase_g_sf"/>
</dbReference>
<evidence type="ECO:0000256" key="1">
    <source>
        <dbReference type="ARBA" id="ARBA00022723"/>
    </source>
</evidence>
<protein>
    <submittedName>
        <fullName evidence="3">NHLP leader peptide family natural product</fullName>
    </submittedName>
</protein>
<dbReference type="GO" id="GO:0003824">
    <property type="term" value="F:catalytic activity"/>
    <property type="evidence" value="ECO:0007669"/>
    <property type="project" value="InterPro"/>
</dbReference>
<accession>A0A248JZD4</accession>
<organism evidence="3 4">
    <name type="scientific">Nitrospirillum viridazoti CBAmc</name>
    <dbReference type="NCBI Taxonomy" id="1441467"/>
    <lineage>
        <taxon>Bacteria</taxon>
        <taxon>Pseudomonadati</taxon>
        <taxon>Pseudomonadota</taxon>
        <taxon>Alphaproteobacteria</taxon>
        <taxon>Rhodospirillales</taxon>
        <taxon>Azospirillaceae</taxon>
        <taxon>Nitrospirillum</taxon>
        <taxon>Nitrospirillum viridazoti</taxon>
    </lineage>
</organism>
<dbReference type="KEGG" id="nao:Y958_24410"/>
<reference evidence="3 4" key="1">
    <citation type="submission" date="2017-06" db="EMBL/GenBank/DDBJ databases">
        <title>Complete genome sequence of Nitrospirillum amazonense strain CBAmC, an endophytic nitrogen-fixing and plant growth-promoting bacterium, isolated from sugarcane.</title>
        <authorList>
            <person name="Schwab S."/>
            <person name="dos Santos Teixeira K.R."/>
            <person name="Simoes Araujo J.L."/>
            <person name="Soares Vidal M."/>
            <person name="Borges de Freitas H.R."/>
            <person name="Rivello Crivelaro A.L."/>
            <person name="Bueno de Camargo Nunes A."/>
            <person name="dos Santos C.M."/>
            <person name="Palmeira da Silva Rosa D."/>
            <person name="da Silva Padilha D."/>
            <person name="da Silva E."/>
            <person name="Araujo Terra L."/>
            <person name="Soares Mendes V."/>
            <person name="Farinelli L."/>
            <person name="Magalhaes Cruz L."/>
            <person name="Baldani J.I."/>
        </authorList>
    </citation>
    <scope>NUCLEOTIDE SEQUENCE [LARGE SCALE GENOMIC DNA]</scope>
    <source>
        <strain evidence="3 4">CBAmC</strain>
    </source>
</reference>
<dbReference type="Proteomes" id="UP000197153">
    <property type="component" value="Chromosome 3"/>
</dbReference>
<keyword evidence="4" id="KW-1185">Reference proteome</keyword>
<name>A0A248JZD4_9PROT</name>
<dbReference type="AlphaFoldDB" id="A0A248JZD4"/>
<evidence type="ECO:0000259" key="2">
    <source>
        <dbReference type="Pfam" id="PF02979"/>
    </source>
</evidence>
<evidence type="ECO:0000313" key="4">
    <source>
        <dbReference type="Proteomes" id="UP000197153"/>
    </source>
</evidence>
<dbReference type="RefSeq" id="WP_088874520.1">
    <property type="nucleotide sequence ID" value="NZ_CP022112.1"/>
</dbReference>
<gene>
    <name evidence="3" type="ORF">Y958_24410</name>
</gene>
<dbReference type="InterPro" id="IPR022513">
    <property type="entry name" value="TOMM_pelo"/>
</dbReference>
<evidence type="ECO:0000313" key="3">
    <source>
        <dbReference type="EMBL" id="ASG24072.1"/>
    </source>
</evidence>
<dbReference type="SUPFAM" id="SSF56209">
    <property type="entry name" value="Nitrile hydratase alpha chain"/>
    <property type="match status" value="1"/>
</dbReference>
<dbReference type="Pfam" id="PF02979">
    <property type="entry name" value="NHase_alpha"/>
    <property type="match status" value="1"/>
</dbReference>
<dbReference type="GO" id="GO:0046914">
    <property type="term" value="F:transition metal ion binding"/>
    <property type="evidence" value="ECO:0007669"/>
    <property type="project" value="InterPro"/>
</dbReference>
<keyword evidence="1" id="KW-0479">Metal-binding</keyword>
<feature type="domain" description="Nitrile hydratase alpha/Thiocyanate hydrolase gamma" evidence="2">
    <location>
        <begin position="10"/>
        <end position="61"/>
    </location>
</feature>
<dbReference type="NCBIfam" id="TIGR03793">
    <property type="entry name" value="leader_NHLP"/>
    <property type="match status" value="1"/>
</dbReference>